<dbReference type="Gene3D" id="1.25.40.10">
    <property type="entry name" value="Tetratricopeptide repeat domain"/>
    <property type="match status" value="1"/>
</dbReference>
<dbReference type="EMBL" id="MIKF01000026">
    <property type="protein sequence ID" value="RTE82490.1"/>
    <property type="molecule type" value="Genomic_DNA"/>
</dbReference>
<sequence length="1039" mass="114906">MNAIPLPTWTSSPEEIENIVGEARRASASNDTPNRVEVLDRGGIALLLRYGHTLDLRDIEEVVNFGRMAVNALVSGDQSEGLIKSHLCSILLSWCNVINDFGVLDQALNEAYSHGIEAVQLLSHDKRAVSMARSLVCQVRLQQALRDGSQETLDRLIADQRDLVRAEHPDTKSLAADCSRLGVTLGERHNRTGSRTDLEEAIHFHYRAVELIQELDDADIWSTRLNLGTALVNHYRATGAYQSLDAAIQETSIVMKGYTPGRIQEDTPRNYALALRDHGTALEAKCYHFRGTDLAVAMHAIDEAIRCGQEALRRLDSGDAWYLLVLISTASWYGTKMLMTENSHWGDEGLKLLKTALGSQSKSLDHADLRSSMVHLLQAQFQFLKQEHEEAALEKLREAIRRGREAVELSRPGDALLGERRLNVGKMLLNKFLLQDDENDHEEATKAFILAAKTENASLVVRIPAAMQGGLCLQGRQKYHEAHALFKAAIGLLSTNNLMALSTKDLHVLMRHVSGLGSFASSVALLDGQSPFEALRPLETARCVISELAMRNNIDLSELQLVRPDMAKEYAETSSRLRQTTNRLQKAEEVALSPGPLTTRQSLRELQQALLHSIQAQEEEIRTLEGFEHFQQPLAESDMKKLASDGPIIVVNVSAISSDAFVVTEKDITMIPLPGMKYNDLQTRLGLFSRHGNVARTAVPRIPEHLRSGNTRRTLSGALQWLWNAAVGLILEKTPLTETKRVWWITCGLAGRAPLHAAGNHSPGNLDNAISRVRSSYISSFKALRHARAQQKRSLPKSLCSLTPIQRKRNMLLVTVPHGPLYHDLDTRAEEKVIQSVFGNKLAPDDLVDFTHLREPSPAKVLEQLPHHTFVHFACHGVSVERDPSQSGLILVDTDDKGRKIPAMLSIARLEEVFTENPLQVAGGVGALAYLSACSTAEQTNSSIPDEAIHLANSLQAIGFLNVIGTMWSANDRAAGDIARRFYEGLLESEGTQDEISGEKRKGIDAAGALHKAITDYRAAVMGSERERFLWCPFIHIGV</sequence>
<gene>
    <name evidence="2" type="ORF">BHE90_003019</name>
</gene>
<organism evidence="2 3">
    <name type="scientific">Fusarium euwallaceae</name>
    <dbReference type="NCBI Taxonomy" id="1147111"/>
    <lineage>
        <taxon>Eukaryota</taxon>
        <taxon>Fungi</taxon>
        <taxon>Dikarya</taxon>
        <taxon>Ascomycota</taxon>
        <taxon>Pezizomycotina</taxon>
        <taxon>Sordariomycetes</taxon>
        <taxon>Hypocreomycetidae</taxon>
        <taxon>Hypocreales</taxon>
        <taxon>Nectriaceae</taxon>
        <taxon>Fusarium</taxon>
        <taxon>Fusarium solani species complex</taxon>
    </lineage>
</organism>
<comment type="caution">
    <text evidence="2">The sequence shown here is derived from an EMBL/GenBank/DDBJ whole genome shotgun (WGS) entry which is preliminary data.</text>
</comment>
<proteinExistence type="predicted"/>
<dbReference type="Pfam" id="PF12770">
    <property type="entry name" value="CHAT"/>
    <property type="match status" value="1"/>
</dbReference>
<accession>A0A430M3D1</accession>
<dbReference type="Proteomes" id="UP000287124">
    <property type="component" value="Unassembled WGS sequence"/>
</dbReference>
<dbReference type="AlphaFoldDB" id="A0A430M3D1"/>
<protein>
    <recommendedName>
        <fullName evidence="1">CHAT domain-containing protein</fullName>
    </recommendedName>
</protein>
<keyword evidence="3" id="KW-1185">Reference proteome</keyword>
<reference evidence="2 3" key="1">
    <citation type="submission" date="2017-06" db="EMBL/GenBank/DDBJ databases">
        <title>Comparative genomic analysis of Ambrosia Fusariam Clade fungi.</title>
        <authorList>
            <person name="Stajich J.E."/>
            <person name="Carrillo J."/>
            <person name="Kijimoto T."/>
            <person name="Eskalen A."/>
            <person name="O'Donnell K."/>
            <person name="Kasson M."/>
        </authorList>
    </citation>
    <scope>NUCLEOTIDE SEQUENCE [LARGE SCALE GENOMIC DNA]</scope>
    <source>
        <strain evidence="2 3">UCR1854</strain>
    </source>
</reference>
<feature type="domain" description="CHAT" evidence="1">
    <location>
        <begin position="718"/>
        <end position="1038"/>
    </location>
</feature>
<evidence type="ECO:0000259" key="1">
    <source>
        <dbReference type="Pfam" id="PF12770"/>
    </source>
</evidence>
<dbReference type="InterPro" id="IPR011990">
    <property type="entry name" value="TPR-like_helical_dom_sf"/>
</dbReference>
<evidence type="ECO:0000313" key="2">
    <source>
        <dbReference type="EMBL" id="RTE82490.1"/>
    </source>
</evidence>
<evidence type="ECO:0000313" key="3">
    <source>
        <dbReference type="Proteomes" id="UP000287124"/>
    </source>
</evidence>
<dbReference type="InterPro" id="IPR024983">
    <property type="entry name" value="CHAT_dom"/>
</dbReference>
<name>A0A430M3D1_9HYPO</name>